<keyword evidence="6" id="KW-1185">Reference proteome</keyword>
<evidence type="ECO:0000259" key="4">
    <source>
        <dbReference type="Pfam" id="PF00248"/>
    </source>
</evidence>
<dbReference type="GO" id="GO:0016491">
    <property type="term" value="F:oxidoreductase activity"/>
    <property type="evidence" value="ECO:0007669"/>
    <property type="project" value="UniProtKB-KW"/>
</dbReference>
<dbReference type="PANTHER" id="PTHR43150:SF2">
    <property type="entry name" value="HYPERKINETIC, ISOFORM M"/>
    <property type="match status" value="1"/>
</dbReference>
<dbReference type="InterPro" id="IPR023210">
    <property type="entry name" value="NADP_OxRdtase_dom"/>
</dbReference>
<dbReference type="EMBL" id="RXLQ01000024">
    <property type="protein sequence ID" value="RSZ55529.1"/>
    <property type="molecule type" value="Genomic_DNA"/>
</dbReference>
<dbReference type="OrthoDB" id="5488419at2"/>
<dbReference type="Proteomes" id="UP000278085">
    <property type="component" value="Unassembled WGS sequence"/>
</dbReference>
<dbReference type="InterPro" id="IPR036812">
    <property type="entry name" value="NAD(P)_OxRdtase_dom_sf"/>
</dbReference>
<dbReference type="AlphaFoldDB" id="A0A430HDG2"/>
<proteinExistence type="inferred from homology"/>
<dbReference type="PRINTS" id="PR01577">
    <property type="entry name" value="KCNABCHANNEL"/>
</dbReference>
<keyword evidence="2" id="KW-0521">NADP</keyword>
<dbReference type="SUPFAM" id="SSF51430">
    <property type="entry name" value="NAD(P)-linked oxidoreductase"/>
    <property type="match status" value="1"/>
</dbReference>
<feature type="domain" description="NADP-dependent oxidoreductase" evidence="4">
    <location>
        <begin position="16"/>
        <end position="316"/>
    </location>
</feature>
<dbReference type="PANTHER" id="PTHR43150">
    <property type="entry name" value="HYPERKINETIC, ISOFORM M"/>
    <property type="match status" value="1"/>
</dbReference>
<protein>
    <submittedName>
        <fullName evidence="5">Aldo/keto reductase</fullName>
    </submittedName>
</protein>
<accession>A0A430HDG2</accession>
<dbReference type="RefSeq" id="WP_126077446.1">
    <property type="nucleotide sequence ID" value="NZ_CP051166.1"/>
</dbReference>
<name>A0A430HDG2_9BURK</name>
<evidence type="ECO:0000256" key="2">
    <source>
        <dbReference type="ARBA" id="ARBA00022857"/>
    </source>
</evidence>
<gene>
    <name evidence="5" type="ORF">EJB06_28645</name>
</gene>
<evidence type="ECO:0000256" key="3">
    <source>
        <dbReference type="ARBA" id="ARBA00023002"/>
    </source>
</evidence>
<comment type="similarity">
    <text evidence="1">Belongs to the shaker potassium channel beta subunit family.</text>
</comment>
<dbReference type="Gene3D" id="3.20.20.100">
    <property type="entry name" value="NADP-dependent oxidoreductase domain"/>
    <property type="match status" value="1"/>
</dbReference>
<keyword evidence="3" id="KW-0560">Oxidoreductase</keyword>
<evidence type="ECO:0000313" key="6">
    <source>
        <dbReference type="Proteomes" id="UP000278085"/>
    </source>
</evidence>
<dbReference type="InterPro" id="IPR005399">
    <property type="entry name" value="K_chnl_volt-dep_bsu_KCNAB-rel"/>
</dbReference>
<evidence type="ECO:0000313" key="5">
    <source>
        <dbReference type="EMBL" id="RSZ55529.1"/>
    </source>
</evidence>
<reference evidence="5 6" key="1">
    <citation type="submission" date="2018-12" db="EMBL/GenBank/DDBJ databases">
        <authorList>
            <person name="Yang E."/>
        </authorList>
    </citation>
    <scope>NUCLEOTIDE SEQUENCE [LARGE SCALE GENOMIC DNA]</scope>
    <source>
        <strain evidence="5 6">SOD</strain>
    </source>
</reference>
<dbReference type="Pfam" id="PF00248">
    <property type="entry name" value="Aldo_ket_red"/>
    <property type="match status" value="1"/>
</dbReference>
<comment type="caution">
    <text evidence="5">The sequence shown here is derived from an EMBL/GenBank/DDBJ whole genome shotgun (WGS) entry which is preliminary data.</text>
</comment>
<organism evidence="5 6">
    <name type="scientific">Massilia atriviolacea</name>
    <dbReference type="NCBI Taxonomy" id="2495579"/>
    <lineage>
        <taxon>Bacteria</taxon>
        <taxon>Pseudomonadati</taxon>
        <taxon>Pseudomonadota</taxon>
        <taxon>Betaproteobacteria</taxon>
        <taxon>Burkholderiales</taxon>
        <taxon>Oxalobacteraceae</taxon>
        <taxon>Telluria group</taxon>
        <taxon>Massilia</taxon>
    </lineage>
</organism>
<evidence type="ECO:0000256" key="1">
    <source>
        <dbReference type="ARBA" id="ARBA00006515"/>
    </source>
</evidence>
<sequence length="324" mass="35887">MEYRRLGQAGLRVSVLAYGTWVSFSEQGELSTAMDILEVARQAGVNLFDTADCYGHGQAEILLGRALRELGWDRATYVLSTKLFSGLRDCVNMCQTLNRKYLLQAIDESLERLRTPFVDLLYCHRPDPGTPVEETVWAMSDIVAAGKAHYWGTSGWSVEQIRQAWECAERYRLRKPSMEQVEYNLFKRASLDGAYAARLAEMGVGIATWSPLAAGLLSGKYQHAIPRGSRAALPGYDWLRTSLVDAARNGRVRELAAIAHALGATPAQLAIAWCTRNRALSSVILGASNPAQLRENLRAVALAPLLTAELMQRIEHIFPYGNDS</sequence>